<name>A0AAN9NR05_PHACN</name>
<comment type="caution">
    <text evidence="2">The sequence shown here is derived from an EMBL/GenBank/DDBJ whole genome shotgun (WGS) entry which is preliminary data.</text>
</comment>
<keyword evidence="1" id="KW-0472">Membrane</keyword>
<protein>
    <submittedName>
        <fullName evidence="2">Uncharacterized protein</fullName>
    </submittedName>
</protein>
<reference evidence="2 3" key="1">
    <citation type="submission" date="2024-01" db="EMBL/GenBank/DDBJ databases">
        <title>The genomes of 5 underutilized Papilionoideae crops provide insights into root nodulation and disease resistanc.</title>
        <authorList>
            <person name="Jiang F."/>
        </authorList>
    </citation>
    <scope>NUCLEOTIDE SEQUENCE [LARGE SCALE GENOMIC DNA]</scope>
    <source>
        <strain evidence="2">JINMINGXINNONG_FW02</strain>
        <tissue evidence="2">Leaves</tissue>
    </source>
</reference>
<evidence type="ECO:0000313" key="3">
    <source>
        <dbReference type="Proteomes" id="UP001374584"/>
    </source>
</evidence>
<keyword evidence="3" id="KW-1185">Reference proteome</keyword>
<organism evidence="2 3">
    <name type="scientific">Phaseolus coccineus</name>
    <name type="common">Scarlet runner bean</name>
    <name type="synonym">Phaseolus multiflorus</name>
    <dbReference type="NCBI Taxonomy" id="3886"/>
    <lineage>
        <taxon>Eukaryota</taxon>
        <taxon>Viridiplantae</taxon>
        <taxon>Streptophyta</taxon>
        <taxon>Embryophyta</taxon>
        <taxon>Tracheophyta</taxon>
        <taxon>Spermatophyta</taxon>
        <taxon>Magnoliopsida</taxon>
        <taxon>eudicotyledons</taxon>
        <taxon>Gunneridae</taxon>
        <taxon>Pentapetalae</taxon>
        <taxon>rosids</taxon>
        <taxon>fabids</taxon>
        <taxon>Fabales</taxon>
        <taxon>Fabaceae</taxon>
        <taxon>Papilionoideae</taxon>
        <taxon>50 kb inversion clade</taxon>
        <taxon>NPAAA clade</taxon>
        <taxon>indigoferoid/millettioid clade</taxon>
        <taxon>Phaseoleae</taxon>
        <taxon>Phaseolus</taxon>
    </lineage>
</organism>
<keyword evidence="1" id="KW-0812">Transmembrane</keyword>
<proteinExistence type="predicted"/>
<sequence>MEGYKRMKISYSWVGFVNAVLLFAVRSLYCLRFQPLDLITRDLDCNTIMLSLLSHSVPPPPFLSFPI</sequence>
<accession>A0AAN9NR05</accession>
<feature type="transmembrane region" description="Helical" evidence="1">
    <location>
        <begin position="12"/>
        <end position="31"/>
    </location>
</feature>
<dbReference type="AlphaFoldDB" id="A0AAN9NR05"/>
<evidence type="ECO:0000256" key="1">
    <source>
        <dbReference type="SAM" id="Phobius"/>
    </source>
</evidence>
<evidence type="ECO:0000313" key="2">
    <source>
        <dbReference type="EMBL" id="KAK7376870.1"/>
    </source>
</evidence>
<dbReference type="EMBL" id="JAYMYR010000002">
    <property type="protein sequence ID" value="KAK7376870.1"/>
    <property type="molecule type" value="Genomic_DNA"/>
</dbReference>
<gene>
    <name evidence="2" type="ORF">VNO80_02288</name>
</gene>
<keyword evidence="1" id="KW-1133">Transmembrane helix</keyword>
<dbReference type="Proteomes" id="UP001374584">
    <property type="component" value="Unassembled WGS sequence"/>
</dbReference>